<dbReference type="Proteomes" id="UP001165962">
    <property type="component" value="Unassembled WGS sequence"/>
</dbReference>
<evidence type="ECO:0000259" key="2">
    <source>
        <dbReference type="Pfam" id="PF13472"/>
    </source>
</evidence>
<evidence type="ECO:0000313" key="3">
    <source>
        <dbReference type="EMBL" id="NHN29065.1"/>
    </source>
</evidence>
<dbReference type="CDD" id="cd00229">
    <property type="entry name" value="SGNH_hydrolase"/>
    <property type="match status" value="1"/>
</dbReference>
<feature type="chain" id="PRO_5046364052" evidence="1">
    <location>
        <begin position="28"/>
        <end position="482"/>
    </location>
</feature>
<comment type="caution">
    <text evidence="3">The sequence shown here is derived from an EMBL/GenBank/DDBJ whole genome shotgun (WGS) entry which is preliminary data.</text>
</comment>
<reference evidence="3" key="1">
    <citation type="submission" date="2020-03" db="EMBL/GenBank/DDBJ databases">
        <title>Draft sequencing of Paenibacilllus sp. S3N08.</title>
        <authorList>
            <person name="Kim D.-U."/>
        </authorList>
    </citation>
    <scope>NUCLEOTIDE SEQUENCE</scope>
    <source>
        <strain evidence="3">S3N08</strain>
    </source>
</reference>
<gene>
    <name evidence="3" type="ORF">G9U52_04365</name>
</gene>
<keyword evidence="3" id="KW-0378">Hydrolase</keyword>
<sequence>MKITYTMLLTISIALFVALCLPSHTFAANDTSTTIHQFYDNPKSGKIIDFVGDSTTESASGLYARISQQYAAPGGPLEGVTVNNRGTNGDTLHNFVSNRSTNYNTLDTVIQDHADLYVLSYGINDIRRGPAQGSSPNQIRADLQKAVDRILNETTGHILLRIPNTFLTKNPLKSEQISPIENAQSYSDQLWNVYQSFEGYSERVDIIDIPSLIFGRVAMPEHRFMQDALHPNSMGYRAIADVIVDRITGEIPLGEWQNKSFAPKTFTVELRQPTQLYNDQKLNWQPTTFLTPQVLTAMKQNSYYETATEAWFQVETWLGNKWVHVDHPIIRYKSWLTNIQPTNSKKATVEITNQTLLYNDAYTDTSTWYVITPQTVEVTDVGNYMYRIKTWVGDKWIPAGATSSPLDYPNGKVANPEDNKIVPIDQVLQLTAPTVLSELPTTVATNKLGALSPQKVKAFEKKGDWYHIHTTWAGDAWLYHDM</sequence>
<feature type="domain" description="SGNH hydrolase-type esterase" evidence="2">
    <location>
        <begin position="50"/>
        <end position="238"/>
    </location>
</feature>
<dbReference type="EMBL" id="JAAOIW010000001">
    <property type="protein sequence ID" value="NHN29065.1"/>
    <property type="molecule type" value="Genomic_DNA"/>
</dbReference>
<protein>
    <submittedName>
        <fullName evidence="3">SGNH/GDSL hydrolase family protein</fullName>
    </submittedName>
</protein>
<accession>A0ABX0J0S0</accession>
<dbReference type="InterPro" id="IPR036514">
    <property type="entry name" value="SGNH_hydro_sf"/>
</dbReference>
<proteinExistence type="predicted"/>
<name>A0ABX0J0S0_9BACL</name>
<dbReference type="InterPro" id="IPR013830">
    <property type="entry name" value="SGNH_hydro"/>
</dbReference>
<dbReference type="Gene3D" id="3.40.50.1110">
    <property type="entry name" value="SGNH hydrolase"/>
    <property type="match status" value="1"/>
</dbReference>
<dbReference type="PANTHER" id="PTHR30383:SF5">
    <property type="entry name" value="SGNH HYDROLASE-TYPE ESTERASE DOMAIN-CONTAINING PROTEIN"/>
    <property type="match status" value="1"/>
</dbReference>
<dbReference type="SUPFAM" id="SSF52266">
    <property type="entry name" value="SGNH hydrolase"/>
    <property type="match status" value="1"/>
</dbReference>
<organism evidence="3 4">
    <name type="scientific">Paenibacillus agricola</name>
    <dbReference type="NCBI Taxonomy" id="2716264"/>
    <lineage>
        <taxon>Bacteria</taxon>
        <taxon>Bacillati</taxon>
        <taxon>Bacillota</taxon>
        <taxon>Bacilli</taxon>
        <taxon>Bacillales</taxon>
        <taxon>Paenibacillaceae</taxon>
        <taxon>Paenibacillus</taxon>
    </lineage>
</organism>
<evidence type="ECO:0000313" key="4">
    <source>
        <dbReference type="Proteomes" id="UP001165962"/>
    </source>
</evidence>
<dbReference type="RefSeq" id="WP_166146530.1">
    <property type="nucleotide sequence ID" value="NZ_JAAOIW010000001.1"/>
</dbReference>
<dbReference type="GO" id="GO:0016787">
    <property type="term" value="F:hydrolase activity"/>
    <property type="evidence" value="ECO:0007669"/>
    <property type="project" value="UniProtKB-KW"/>
</dbReference>
<keyword evidence="4" id="KW-1185">Reference proteome</keyword>
<dbReference type="Pfam" id="PF13472">
    <property type="entry name" value="Lipase_GDSL_2"/>
    <property type="match status" value="1"/>
</dbReference>
<keyword evidence="1" id="KW-0732">Signal</keyword>
<feature type="signal peptide" evidence="1">
    <location>
        <begin position="1"/>
        <end position="27"/>
    </location>
</feature>
<dbReference type="PANTHER" id="PTHR30383">
    <property type="entry name" value="THIOESTERASE 1/PROTEASE 1/LYSOPHOSPHOLIPASE L1"/>
    <property type="match status" value="1"/>
</dbReference>
<dbReference type="InterPro" id="IPR051532">
    <property type="entry name" value="Ester_Hydrolysis_Enzymes"/>
</dbReference>
<evidence type="ECO:0000256" key="1">
    <source>
        <dbReference type="SAM" id="SignalP"/>
    </source>
</evidence>